<dbReference type="PANTHER" id="PTHR12722">
    <property type="entry name" value="XAP-5 PROTEIN-RELATED"/>
    <property type="match status" value="1"/>
</dbReference>
<evidence type="ECO:0000313" key="5">
    <source>
        <dbReference type="Proteomes" id="UP000053259"/>
    </source>
</evidence>
<protein>
    <recommendedName>
        <fullName evidence="3">FAM50A/XAP5 C-terminal domain-containing protein</fullName>
    </recommendedName>
</protein>
<dbReference type="RefSeq" id="XP_016216571.1">
    <property type="nucleotide sequence ID" value="XM_016355435.1"/>
</dbReference>
<feature type="coiled-coil region" evidence="1">
    <location>
        <begin position="165"/>
        <end position="192"/>
    </location>
</feature>
<dbReference type="InterPro" id="IPR048337">
    <property type="entry name" value="FAM50A/XAP5_C"/>
</dbReference>
<feature type="compositionally biased region" description="Polar residues" evidence="2">
    <location>
        <begin position="76"/>
        <end position="97"/>
    </location>
</feature>
<dbReference type="AlphaFoldDB" id="A0A0D1Z166"/>
<proteinExistence type="predicted"/>
<dbReference type="InParanoid" id="A0A0D1Z166"/>
<keyword evidence="1" id="KW-0175">Coiled coil</keyword>
<gene>
    <name evidence="4" type="ORF">PV09_02402</name>
</gene>
<evidence type="ECO:0000256" key="1">
    <source>
        <dbReference type="SAM" id="Coils"/>
    </source>
</evidence>
<dbReference type="EMBL" id="KN847534">
    <property type="protein sequence ID" value="KIW06702.1"/>
    <property type="molecule type" value="Genomic_DNA"/>
</dbReference>
<accession>A0A0D1Z166</accession>
<dbReference type="PANTHER" id="PTHR12722:SF0">
    <property type="entry name" value="PROTEIN FAM50A"/>
    <property type="match status" value="1"/>
</dbReference>
<dbReference type="Proteomes" id="UP000053259">
    <property type="component" value="Unassembled WGS sequence"/>
</dbReference>
<keyword evidence="5" id="KW-1185">Reference proteome</keyword>
<dbReference type="VEuPathDB" id="FungiDB:PV09_02402"/>
<dbReference type="OrthoDB" id="1562195at2759"/>
<evidence type="ECO:0000259" key="3">
    <source>
        <dbReference type="Pfam" id="PF04921"/>
    </source>
</evidence>
<organism evidence="4 5">
    <name type="scientific">Verruconis gallopava</name>
    <dbReference type="NCBI Taxonomy" id="253628"/>
    <lineage>
        <taxon>Eukaryota</taxon>
        <taxon>Fungi</taxon>
        <taxon>Dikarya</taxon>
        <taxon>Ascomycota</taxon>
        <taxon>Pezizomycotina</taxon>
        <taxon>Dothideomycetes</taxon>
        <taxon>Pleosporomycetidae</taxon>
        <taxon>Venturiales</taxon>
        <taxon>Sympoventuriaceae</taxon>
        <taxon>Verruconis</taxon>
    </lineage>
</organism>
<dbReference type="GeneID" id="27310375"/>
<reference evidence="4 5" key="1">
    <citation type="submission" date="2015-01" db="EMBL/GenBank/DDBJ databases">
        <title>The Genome Sequence of Ochroconis gallopava CBS43764.</title>
        <authorList>
            <consortium name="The Broad Institute Genomics Platform"/>
            <person name="Cuomo C."/>
            <person name="de Hoog S."/>
            <person name="Gorbushina A."/>
            <person name="Stielow B."/>
            <person name="Teixiera M."/>
            <person name="Abouelleil A."/>
            <person name="Chapman S.B."/>
            <person name="Priest M."/>
            <person name="Young S.K."/>
            <person name="Wortman J."/>
            <person name="Nusbaum C."/>
            <person name="Birren B."/>
        </authorList>
    </citation>
    <scope>NUCLEOTIDE SEQUENCE [LARGE SCALE GENOMIC DNA]</scope>
    <source>
        <strain evidence="4 5">CBS 43764</strain>
    </source>
</reference>
<sequence length="389" mass="43087">MRNSSLLQFPTCSVTTSMSNPGSSVPSRDHTPGPGNGRFQSSRATAEDVLKSQTEGLVSLSDYRKRRREAVELNESGRNSAVPSGANSPRDGVSTTDPLKKKLKKIGKAKLSFDAEDDEEDGTSAVSSPRSLPRTPDLREDPVGGDLSVAKKKLGARVGIGFTPKARTKATLQQEAEKAEQLRKEFIATREAVRKTEIMVPFVFYDGAITPGGKVKVKKGDHVWLFLDKARKMGAELGVGGDKASSNWARVSVDDLMMVKDDIILPHHYEFYYFAANKTEGYSGPLFNISADRTAGTPPDGDDEEEEINPATYDPLAKQRTKGISKSVVPDEQLEGFYDDPTSTKLVDRRWYEKHKHIYPASIWQEFDPTKDYRTAKRTDRQGNTFFLS</sequence>
<feature type="region of interest" description="Disordered" evidence="2">
    <location>
        <begin position="1"/>
        <end position="101"/>
    </location>
</feature>
<dbReference type="HOGENOM" id="CLU_037985_0_0_1"/>
<dbReference type="STRING" id="253628.A0A0D1Z166"/>
<dbReference type="InterPro" id="IPR007005">
    <property type="entry name" value="XAP5"/>
</dbReference>
<evidence type="ECO:0000313" key="4">
    <source>
        <dbReference type="EMBL" id="KIW06702.1"/>
    </source>
</evidence>
<name>A0A0D1Z166_9PEZI</name>
<dbReference type="GO" id="GO:0006325">
    <property type="term" value="P:chromatin organization"/>
    <property type="evidence" value="ECO:0007669"/>
    <property type="project" value="TreeGrafter"/>
</dbReference>
<feature type="domain" description="FAM50A/XAP5 C-terminal" evidence="3">
    <location>
        <begin position="196"/>
        <end position="376"/>
    </location>
</feature>
<feature type="region of interest" description="Disordered" evidence="2">
    <location>
        <begin position="113"/>
        <end position="145"/>
    </location>
</feature>
<feature type="compositionally biased region" description="Polar residues" evidence="2">
    <location>
        <begin position="1"/>
        <end position="26"/>
    </location>
</feature>
<evidence type="ECO:0000256" key="2">
    <source>
        <dbReference type="SAM" id="MobiDB-lite"/>
    </source>
</evidence>
<dbReference type="GO" id="GO:0005634">
    <property type="term" value="C:nucleus"/>
    <property type="evidence" value="ECO:0007669"/>
    <property type="project" value="InterPro"/>
</dbReference>
<dbReference type="Pfam" id="PF04921">
    <property type="entry name" value="XAP5"/>
    <property type="match status" value="1"/>
</dbReference>